<name>I0Z656_COCSC</name>
<dbReference type="InterPro" id="IPR036322">
    <property type="entry name" value="WD40_repeat_dom_sf"/>
</dbReference>
<reference evidence="5 6" key="1">
    <citation type="journal article" date="2012" name="Genome Biol.">
        <title>The genome of the polar eukaryotic microalga coccomyxa subellipsoidea reveals traits of cold adaptation.</title>
        <authorList>
            <person name="Blanc G."/>
            <person name="Agarkova I."/>
            <person name="Grimwood J."/>
            <person name="Kuo A."/>
            <person name="Brueggeman A."/>
            <person name="Dunigan D."/>
            <person name="Gurnon J."/>
            <person name="Ladunga I."/>
            <person name="Lindquist E."/>
            <person name="Lucas S."/>
            <person name="Pangilinan J."/>
            <person name="Proschold T."/>
            <person name="Salamov A."/>
            <person name="Schmutz J."/>
            <person name="Weeks D."/>
            <person name="Yamada T."/>
            <person name="Claverie J.M."/>
            <person name="Grigoriev I."/>
            <person name="Van Etten J."/>
            <person name="Lomsadze A."/>
            <person name="Borodovsky M."/>
        </authorList>
    </citation>
    <scope>NUCLEOTIDE SEQUENCE [LARGE SCALE GENOMIC DNA]</scope>
    <source>
        <strain evidence="5 6">C-169</strain>
    </source>
</reference>
<keyword evidence="2" id="KW-0853">WD repeat</keyword>
<evidence type="ECO:0000313" key="6">
    <source>
        <dbReference type="Proteomes" id="UP000007264"/>
    </source>
</evidence>
<protein>
    <submittedName>
        <fullName evidence="5">Uncharacterized protein</fullName>
    </submittedName>
</protein>
<dbReference type="STRING" id="574566.I0Z656"/>
<comment type="caution">
    <text evidence="5">The sequence shown here is derived from an EMBL/GenBank/DDBJ whole genome shotgun (WGS) entry which is preliminary data.</text>
</comment>
<evidence type="ECO:0000256" key="4">
    <source>
        <dbReference type="ARBA" id="ARBA00023242"/>
    </source>
</evidence>
<dbReference type="Proteomes" id="UP000007264">
    <property type="component" value="Unassembled WGS sequence"/>
</dbReference>
<dbReference type="OrthoDB" id="9890280at2759"/>
<dbReference type="SMART" id="SM00320">
    <property type="entry name" value="WD40"/>
    <property type="match status" value="3"/>
</dbReference>
<keyword evidence="6" id="KW-1185">Reference proteome</keyword>
<evidence type="ECO:0000313" key="5">
    <source>
        <dbReference type="EMBL" id="EIE26125.1"/>
    </source>
</evidence>
<dbReference type="AlphaFoldDB" id="I0Z656"/>
<keyword evidence="4" id="KW-0539">Nucleus</keyword>
<dbReference type="GeneID" id="17044129"/>
<dbReference type="InterPro" id="IPR001680">
    <property type="entry name" value="WD40_rpt"/>
</dbReference>
<dbReference type="PANTHER" id="PTHR22652:SF0">
    <property type="entry name" value="NUCLEOPORIN NUP43"/>
    <property type="match status" value="1"/>
</dbReference>
<comment type="subcellular location">
    <subcellularLocation>
        <location evidence="1">Nucleus</location>
    </subcellularLocation>
</comment>
<dbReference type="PANTHER" id="PTHR22652">
    <property type="entry name" value="NUCLEOPORIN NUP43"/>
    <property type="match status" value="1"/>
</dbReference>
<dbReference type="eggNOG" id="ENOG502QVRC">
    <property type="taxonomic scope" value="Eukaryota"/>
</dbReference>
<dbReference type="Gene3D" id="2.130.10.10">
    <property type="entry name" value="YVTN repeat-like/Quinoprotein amine dehydrogenase"/>
    <property type="match status" value="1"/>
</dbReference>
<dbReference type="InterPro" id="IPR015943">
    <property type="entry name" value="WD40/YVTN_repeat-like_dom_sf"/>
</dbReference>
<dbReference type="GO" id="GO:0031080">
    <property type="term" value="C:nuclear pore outer ring"/>
    <property type="evidence" value="ECO:0007669"/>
    <property type="project" value="TreeGrafter"/>
</dbReference>
<evidence type="ECO:0000256" key="2">
    <source>
        <dbReference type="ARBA" id="ARBA00022574"/>
    </source>
</evidence>
<gene>
    <name evidence="5" type="ORF">COCSUDRAFT_40276</name>
</gene>
<evidence type="ECO:0000256" key="3">
    <source>
        <dbReference type="ARBA" id="ARBA00022737"/>
    </source>
</evidence>
<organism evidence="5 6">
    <name type="scientific">Coccomyxa subellipsoidea (strain C-169)</name>
    <name type="common">Green microalga</name>
    <dbReference type="NCBI Taxonomy" id="574566"/>
    <lineage>
        <taxon>Eukaryota</taxon>
        <taxon>Viridiplantae</taxon>
        <taxon>Chlorophyta</taxon>
        <taxon>core chlorophytes</taxon>
        <taxon>Trebouxiophyceae</taxon>
        <taxon>Trebouxiophyceae incertae sedis</taxon>
        <taxon>Coccomyxaceae</taxon>
        <taxon>Coccomyxa</taxon>
        <taxon>Coccomyxa subellipsoidea</taxon>
    </lineage>
</organism>
<accession>I0Z656</accession>
<dbReference type="SUPFAM" id="SSF50978">
    <property type="entry name" value="WD40 repeat-like"/>
    <property type="match status" value="1"/>
</dbReference>
<proteinExistence type="predicted"/>
<dbReference type="RefSeq" id="XP_005650669.1">
    <property type="nucleotide sequence ID" value="XM_005650612.1"/>
</dbReference>
<evidence type="ECO:0000256" key="1">
    <source>
        <dbReference type="ARBA" id="ARBA00004123"/>
    </source>
</evidence>
<dbReference type="KEGG" id="csl:COCSUDRAFT_40276"/>
<sequence length="353" mass="37295">MDTKNHLSRHFLGTQPSVLRSIPFAPAGPPDEDGTAVKHSLLALADWNQDSEVGDLGSGELVIVAGSSRGHLHRLRLTSPPAPGSDPSEIQVRGEGDMEGAQLLPWMTLHQGRVAALDICAETREVVSAGEDGALFVVPLESTSAPQPFVEPRDSASYRAVRWASQQTFVSAGTTGGLEVWDKRRPGRPQLRALVRDATHKMARGVTQGLERQINCIAAHPSRPHLCATGASAGTVAVWDLRFTAQPTVHVSPKPGSGEVWEVHFDGYEAFGGAAGGADPSVLFCTSGGVLGTVPSSSPSKASAADQLKPSAVLYEEPCSGIRSFDVDATSGQDLFCATDQECLVYLSRGARL</sequence>
<dbReference type="EMBL" id="AGSI01000003">
    <property type="protein sequence ID" value="EIE26125.1"/>
    <property type="molecule type" value="Genomic_DNA"/>
</dbReference>
<keyword evidence="3" id="KW-0677">Repeat</keyword>